<sequence>MTQSSPPSLKGTLMHNMTDQEYTTLGTLSGEILQRHFDSIYLHQHSSFNGTVSEDSVFYGRNVPMARILESSTSIGSKVEIGNFSPITYFHWPTLSGIYISRTVVPS</sequence>
<protein>
    <submittedName>
        <fullName evidence="1">Uncharacterized protein</fullName>
    </submittedName>
</protein>
<name>A0AA86RNT5_9FABA</name>
<dbReference type="Proteomes" id="UP001189624">
    <property type="component" value="Chromosome 1"/>
</dbReference>
<accession>A0AA86RNT5</accession>
<proteinExistence type="predicted"/>
<dbReference type="Gramene" id="rna-AYBTSS11_LOCUS1725">
    <property type="protein sequence ID" value="CAJ1843616.1"/>
    <property type="gene ID" value="gene-AYBTSS11_LOCUS1725"/>
</dbReference>
<organism evidence="1 2">
    <name type="scientific">Sphenostylis stenocarpa</name>
    <dbReference type="NCBI Taxonomy" id="92480"/>
    <lineage>
        <taxon>Eukaryota</taxon>
        <taxon>Viridiplantae</taxon>
        <taxon>Streptophyta</taxon>
        <taxon>Embryophyta</taxon>
        <taxon>Tracheophyta</taxon>
        <taxon>Spermatophyta</taxon>
        <taxon>Magnoliopsida</taxon>
        <taxon>eudicotyledons</taxon>
        <taxon>Gunneridae</taxon>
        <taxon>Pentapetalae</taxon>
        <taxon>rosids</taxon>
        <taxon>fabids</taxon>
        <taxon>Fabales</taxon>
        <taxon>Fabaceae</taxon>
        <taxon>Papilionoideae</taxon>
        <taxon>50 kb inversion clade</taxon>
        <taxon>NPAAA clade</taxon>
        <taxon>indigoferoid/millettioid clade</taxon>
        <taxon>Phaseoleae</taxon>
        <taxon>Sphenostylis</taxon>
    </lineage>
</organism>
<dbReference type="AlphaFoldDB" id="A0AA86RNT5"/>
<reference evidence="1" key="1">
    <citation type="submission" date="2023-10" db="EMBL/GenBank/DDBJ databases">
        <authorList>
            <person name="Domelevo Entfellner J.-B."/>
        </authorList>
    </citation>
    <scope>NUCLEOTIDE SEQUENCE</scope>
</reference>
<gene>
    <name evidence="1" type="ORF">AYBTSS11_LOCUS1725</name>
</gene>
<evidence type="ECO:0000313" key="1">
    <source>
        <dbReference type="EMBL" id="CAJ1843616.1"/>
    </source>
</evidence>
<dbReference type="EMBL" id="OY731398">
    <property type="protein sequence ID" value="CAJ1843616.1"/>
    <property type="molecule type" value="Genomic_DNA"/>
</dbReference>
<evidence type="ECO:0000313" key="2">
    <source>
        <dbReference type="Proteomes" id="UP001189624"/>
    </source>
</evidence>
<keyword evidence="2" id="KW-1185">Reference proteome</keyword>